<dbReference type="InterPro" id="IPR012337">
    <property type="entry name" value="RNaseH-like_sf"/>
</dbReference>
<name>A0ABQ2T363_9DEIO</name>
<keyword evidence="2" id="KW-1185">Reference proteome</keyword>
<accession>A0ABQ2T363</accession>
<gene>
    <name evidence="1" type="ORF">GCM10008961_39420</name>
</gene>
<evidence type="ECO:0008006" key="3">
    <source>
        <dbReference type="Google" id="ProtNLM"/>
    </source>
</evidence>
<proteinExistence type="predicted"/>
<dbReference type="SUPFAM" id="SSF53098">
    <property type="entry name" value="Ribonuclease H-like"/>
    <property type="match status" value="1"/>
</dbReference>
<organism evidence="1 2">
    <name type="scientific">Deinococcus knuensis</name>
    <dbReference type="NCBI Taxonomy" id="1837380"/>
    <lineage>
        <taxon>Bacteria</taxon>
        <taxon>Thermotogati</taxon>
        <taxon>Deinococcota</taxon>
        <taxon>Deinococci</taxon>
        <taxon>Deinococcales</taxon>
        <taxon>Deinococcaceae</taxon>
        <taxon>Deinococcus</taxon>
    </lineage>
</organism>
<reference evidence="2" key="1">
    <citation type="journal article" date="2019" name="Int. J. Syst. Evol. Microbiol.">
        <title>The Global Catalogue of Microorganisms (GCM) 10K type strain sequencing project: providing services to taxonomists for standard genome sequencing and annotation.</title>
        <authorList>
            <consortium name="The Broad Institute Genomics Platform"/>
            <consortium name="The Broad Institute Genome Sequencing Center for Infectious Disease"/>
            <person name="Wu L."/>
            <person name="Ma J."/>
        </authorList>
    </citation>
    <scope>NUCLEOTIDE SEQUENCE [LARGE SCALE GENOMIC DNA]</scope>
    <source>
        <strain evidence="2">JCM 31406</strain>
    </source>
</reference>
<evidence type="ECO:0000313" key="1">
    <source>
        <dbReference type="EMBL" id="GGS44908.1"/>
    </source>
</evidence>
<dbReference type="Proteomes" id="UP000620633">
    <property type="component" value="Unassembled WGS sequence"/>
</dbReference>
<evidence type="ECO:0000313" key="2">
    <source>
        <dbReference type="Proteomes" id="UP000620633"/>
    </source>
</evidence>
<comment type="caution">
    <text evidence="1">The sequence shown here is derived from an EMBL/GenBank/DDBJ whole genome shotgun (WGS) entry which is preliminary data.</text>
</comment>
<sequence length="114" mass="12805">MLLEHSSAQVDTDELLPVLAETKGLLDFVGIRQVRLLADRGFCDTDLMAWLQHCGWTYRIRIKSTLILSTPDGQRLCKIGDVKLQPSVISGLPSARLPAGHSCRYHAVHEHWDD</sequence>
<dbReference type="RefSeq" id="WP_189104715.1">
    <property type="nucleotide sequence ID" value="NZ_BMQO01000054.1"/>
</dbReference>
<dbReference type="EMBL" id="BMQO01000054">
    <property type="protein sequence ID" value="GGS44908.1"/>
    <property type="molecule type" value="Genomic_DNA"/>
</dbReference>
<protein>
    <recommendedName>
        <fullName evidence="3">Transposase IS4-like domain-containing protein</fullName>
    </recommendedName>
</protein>